<comment type="caution">
    <text evidence="2">The sequence shown here is derived from an EMBL/GenBank/DDBJ whole genome shotgun (WGS) entry which is preliminary data.</text>
</comment>
<gene>
    <name evidence="2" type="ORF">F4827_005419</name>
</gene>
<dbReference type="Proteomes" id="UP000571554">
    <property type="component" value="Unassembled WGS sequence"/>
</dbReference>
<evidence type="ECO:0000259" key="1">
    <source>
        <dbReference type="Pfam" id="PF18922"/>
    </source>
</evidence>
<sequence>MLKRLVDYIATPWVLVVQWDGYVLDASRWSDRFYQYDYIGARWPNASNLNDVGNGGFSLRSAKLLKALASDQFAIEAGAVEDVLICSTWREALEADYGIRFAPGDVADEFAYEYAVPRQPTFGFHGFFNMWRHIEDSAMFEIIDGLDIETLASPRGVALLKVYCDLRKFACVRAIYRRYRAHLSVAEVAHAFVRNRLSDDAAREYVNICERS</sequence>
<protein>
    <recommendedName>
        <fullName evidence="1">DUF5672 domain-containing protein</fullName>
    </recommendedName>
</protein>
<evidence type="ECO:0000313" key="2">
    <source>
        <dbReference type="EMBL" id="MBB6105551.1"/>
    </source>
</evidence>
<evidence type="ECO:0000313" key="3">
    <source>
        <dbReference type="Proteomes" id="UP000571554"/>
    </source>
</evidence>
<dbReference type="Pfam" id="PF18922">
    <property type="entry name" value="DUF5672"/>
    <property type="match status" value="1"/>
</dbReference>
<dbReference type="EMBL" id="JACHBW010000018">
    <property type="protein sequence ID" value="MBB6105551.1"/>
    <property type="molecule type" value="Genomic_DNA"/>
</dbReference>
<dbReference type="InterPro" id="IPR043729">
    <property type="entry name" value="DUF5672"/>
</dbReference>
<name>A0A7W9WVL4_9BURK</name>
<feature type="domain" description="DUF5672" evidence="1">
    <location>
        <begin position="11"/>
        <end position="125"/>
    </location>
</feature>
<reference evidence="2 3" key="1">
    <citation type="submission" date="2020-08" db="EMBL/GenBank/DDBJ databases">
        <title>Above-ground endophytic microbial communities from plants in different locations in the United States.</title>
        <authorList>
            <person name="Frank C."/>
        </authorList>
    </citation>
    <scope>NUCLEOTIDE SEQUENCE [LARGE SCALE GENOMIC DNA]</scope>
    <source>
        <strain evidence="2 3">WP4_2_2</strain>
    </source>
</reference>
<proteinExistence type="predicted"/>
<accession>A0A7W9WVL4</accession>
<dbReference type="AlphaFoldDB" id="A0A7W9WVL4"/>
<organism evidence="2 3">
    <name type="scientific">Paraburkholderia bannensis</name>
    <dbReference type="NCBI Taxonomy" id="765414"/>
    <lineage>
        <taxon>Bacteria</taxon>
        <taxon>Pseudomonadati</taxon>
        <taxon>Pseudomonadota</taxon>
        <taxon>Betaproteobacteria</taxon>
        <taxon>Burkholderiales</taxon>
        <taxon>Burkholderiaceae</taxon>
        <taxon>Paraburkholderia</taxon>
    </lineage>
</organism>
<keyword evidence="3" id="KW-1185">Reference proteome</keyword>